<accession>A0ABY7FRW7</accession>
<evidence type="ECO:0000259" key="1">
    <source>
        <dbReference type="Pfam" id="PF10017"/>
    </source>
</evidence>
<dbReference type="Proteomes" id="UP001164746">
    <property type="component" value="Chromosome 13"/>
</dbReference>
<dbReference type="InterPro" id="IPR019257">
    <property type="entry name" value="MeTrfase_dom"/>
</dbReference>
<evidence type="ECO:0000313" key="2">
    <source>
        <dbReference type="EMBL" id="WAR23889.1"/>
    </source>
</evidence>
<reference evidence="2" key="1">
    <citation type="submission" date="2022-11" db="EMBL/GenBank/DDBJ databases">
        <title>Centuries of genome instability and evolution in soft-shell clam transmissible cancer (bioRxiv).</title>
        <authorList>
            <person name="Hart S.F.M."/>
            <person name="Yonemitsu M.A."/>
            <person name="Giersch R.M."/>
            <person name="Beal B.F."/>
            <person name="Arriagada G."/>
            <person name="Davis B.W."/>
            <person name="Ostrander E.A."/>
            <person name="Goff S.P."/>
            <person name="Metzger M.J."/>
        </authorList>
    </citation>
    <scope>NUCLEOTIDE SEQUENCE</scope>
    <source>
        <strain evidence="2">MELC-2E11</strain>
        <tissue evidence="2">Siphon/mantle</tissue>
    </source>
</reference>
<evidence type="ECO:0000313" key="3">
    <source>
        <dbReference type="Proteomes" id="UP001164746"/>
    </source>
</evidence>
<keyword evidence="3" id="KW-1185">Reference proteome</keyword>
<protein>
    <recommendedName>
        <fullName evidence="1">Histidine-specific methyltransferase SAM-dependent domain-containing protein</fullName>
    </recommendedName>
</protein>
<gene>
    <name evidence="2" type="ORF">MAR_037558</name>
</gene>
<dbReference type="Pfam" id="PF10017">
    <property type="entry name" value="Methyltransf_33"/>
    <property type="match status" value="1"/>
</dbReference>
<name>A0ABY7FRW7_MYAAR</name>
<organism evidence="2 3">
    <name type="scientific">Mya arenaria</name>
    <name type="common">Soft-shell clam</name>
    <dbReference type="NCBI Taxonomy" id="6604"/>
    <lineage>
        <taxon>Eukaryota</taxon>
        <taxon>Metazoa</taxon>
        <taxon>Spiralia</taxon>
        <taxon>Lophotrochozoa</taxon>
        <taxon>Mollusca</taxon>
        <taxon>Bivalvia</taxon>
        <taxon>Autobranchia</taxon>
        <taxon>Heteroconchia</taxon>
        <taxon>Euheterodonta</taxon>
        <taxon>Imparidentia</taxon>
        <taxon>Neoheterodontei</taxon>
        <taxon>Myida</taxon>
        <taxon>Myoidea</taxon>
        <taxon>Myidae</taxon>
        <taxon>Mya</taxon>
    </lineage>
</organism>
<feature type="domain" description="Histidine-specific methyltransferase SAM-dependent" evidence="1">
    <location>
        <begin position="42"/>
        <end position="122"/>
    </location>
</feature>
<dbReference type="EMBL" id="CP111024">
    <property type="protein sequence ID" value="WAR23889.1"/>
    <property type="molecule type" value="Genomic_DNA"/>
</dbReference>
<sequence length="126" mass="13848">MTEVGIHKAKISTKLGADRLLVALDVTQEAEAVEKAYLDPADNFRLEANFDHSTEDDTLSGVKLRAVSCNDQEIHIRKIVVLGEYLSCKYTDAQVGSLAEKAGLTLNRIWTDPGLHVGLFCFAKDV</sequence>
<proteinExistence type="predicted"/>